<dbReference type="GO" id="GO:0047372">
    <property type="term" value="F:monoacylglycerol lipase activity"/>
    <property type="evidence" value="ECO:0007669"/>
    <property type="project" value="TreeGrafter"/>
</dbReference>
<dbReference type="GO" id="GO:0006660">
    <property type="term" value="P:phosphatidylserine catabolic process"/>
    <property type="evidence" value="ECO:0007669"/>
    <property type="project" value="TreeGrafter"/>
</dbReference>
<feature type="transmembrane region" description="Helical" evidence="1">
    <location>
        <begin position="67"/>
        <end position="93"/>
    </location>
</feature>
<dbReference type="GO" id="GO:0005789">
    <property type="term" value="C:endoplasmic reticulum membrane"/>
    <property type="evidence" value="ECO:0007669"/>
    <property type="project" value="TreeGrafter"/>
</dbReference>
<dbReference type="AlphaFoldDB" id="A0A9Q0RP88"/>
<dbReference type="GO" id="GO:0004622">
    <property type="term" value="F:phosphatidylcholine lysophospholipase activity"/>
    <property type="evidence" value="ECO:0007669"/>
    <property type="project" value="TreeGrafter"/>
</dbReference>
<gene>
    <name evidence="3" type="ORF">RDWZM_000041</name>
</gene>
<sequence length="406" mass="46471">MVWEANSPKSTIRHNDSIVKSRLNNWTMNVIENLNSNFTINNTIQYSSNSSTTTPTLFRHSIAFKMLIAYVSIIWGLGILAGCAYFIIIPLWFRCSRTQQYGQLFPRSPTEKLPRPRIYLRCNAFKLPNGDGIELGVWHLPPHLFCCRNCNQQRRLPPKQIEPNEIVVLYAHSNAGNRANGQSLFYALNTELVYHIVTFDYRGYGDSTDEQPTATTMVDDIGAVYEWILSHGATPKQVLLWGHSIGTGVVVRLLSTLSKDRTPLGAVLEAAFTTLSEAIADYPPLYLVSMVPWFKCMVTNPINNNVDFCFDSISLLPNVKCPLLILHSRDDSVVPVHHGCRLYKTAKRVQPAEVAMCTMFHMFPPEKEYGHNEIQNDRRLYRIVNRFVNNIKQRMSYNEYQKLYNI</sequence>
<keyword evidence="1" id="KW-1133">Transmembrane helix</keyword>
<evidence type="ECO:0000313" key="3">
    <source>
        <dbReference type="EMBL" id="KAJ6221496.1"/>
    </source>
</evidence>
<dbReference type="GO" id="GO:0052651">
    <property type="term" value="P:monoacylglycerol catabolic process"/>
    <property type="evidence" value="ECO:0007669"/>
    <property type="project" value="TreeGrafter"/>
</dbReference>
<dbReference type="PANTHER" id="PTHR12277:SF194">
    <property type="entry name" value="FI04476P"/>
    <property type="match status" value="1"/>
</dbReference>
<dbReference type="Pfam" id="PF00561">
    <property type="entry name" value="Abhydrolase_1"/>
    <property type="match status" value="1"/>
</dbReference>
<comment type="caution">
    <text evidence="3">The sequence shown here is derived from an EMBL/GenBank/DDBJ whole genome shotgun (WGS) entry which is preliminary data.</text>
</comment>
<reference evidence="3" key="1">
    <citation type="submission" date="2022-12" db="EMBL/GenBank/DDBJ databases">
        <title>Genome assemblies of Blomia tropicalis.</title>
        <authorList>
            <person name="Cui Y."/>
        </authorList>
    </citation>
    <scope>NUCLEOTIDE SEQUENCE</scope>
    <source>
        <tissue evidence="3">Adult mites</tissue>
    </source>
</reference>
<organism evidence="3 4">
    <name type="scientific">Blomia tropicalis</name>
    <name type="common">Mite</name>
    <dbReference type="NCBI Taxonomy" id="40697"/>
    <lineage>
        <taxon>Eukaryota</taxon>
        <taxon>Metazoa</taxon>
        <taxon>Ecdysozoa</taxon>
        <taxon>Arthropoda</taxon>
        <taxon>Chelicerata</taxon>
        <taxon>Arachnida</taxon>
        <taxon>Acari</taxon>
        <taxon>Acariformes</taxon>
        <taxon>Sarcoptiformes</taxon>
        <taxon>Astigmata</taxon>
        <taxon>Glycyphagoidea</taxon>
        <taxon>Echimyopodidae</taxon>
        <taxon>Blomia</taxon>
    </lineage>
</organism>
<dbReference type="EMBL" id="JAPWDV010000001">
    <property type="protein sequence ID" value="KAJ6221496.1"/>
    <property type="molecule type" value="Genomic_DNA"/>
</dbReference>
<dbReference type="InterPro" id="IPR000073">
    <property type="entry name" value="AB_hydrolase_1"/>
</dbReference>
<keyword evidence="1" id="KW-0812">Transmembrane</keyword>
<dbReference type="PANTHER" id="PTHR12277">
    <property type="entry name" value="ALPHA/BETA HYDROLASE DOMAIN-CONTAINING PROTEIN"/>
    <property type="match status" value="1"/>
</dbReference>
<evidence type="ECO:0000259" key="2">
    <source>
        <dbReference type="Pfam" id="PF00561"/>
    </source>
</evidence>
<feature type="domain" description="AB hydrolase-1" evidence="2">
    <location>
        <begin position="167"/>
        <end position="257"/>
    </location>
</feature>
<accession>A0A9Q0RP88</accession>
<dbReference type="Proteomes" id="UP001142055">
    <property type="component" value="Chromosome 1"/>
</dbReference>
<dbReference type="SUPFAM" id="SSF53474">
    <property type="entry name" value="alpha/beta-Hydrolases"/>
    <property type="match status" value="1"/>
</dbReference>
<proteinExistence type="predicted"/>
<name>A0A9Q0RP88_BLOTA</name>
<dbReference type="InterPro" id="IPR029058">
    <property type="entry name" value="AB_hydrolase_fold"/>
</dbReference>
<keyword evidence="1" id="KW-0472">Membrane</keyword>
<dbReference type="Gene3D" id="3.40.50.1820">
    <property type="entry name" value="alpha/beta hydrolase"/>
    <property type="match status" value="1"/>
</dbReference>
<protein>
    <recommendedName>
        <fullName evidence="2">AB hydrolase-1 domain-containing protein</fullName>
    </recommendedName>
</protein>
<keyword evidence="4" id="KW-1185">Reference proteome</keyword>
<evidence type="ECO:0000256" key="1">
    <source>
        <dbReference type="SAM" id="Phobius"/>
    </source>
</evidence>
<evidence type="ECO:0000313" key="4">
    <source>
        <dbReference type="Proteomes" id="UP001142055"/>
    </source>
</evidence>